<evidence type="ECO:0000313" key="2">
    <source>
        <dbReference type="EMBL" id="MCD1654636.1"/>
    </source>
</evidence>
<sequence>MSKIPFVFGICLVGMTTSLFCVDEARTDPSPRIDSSWTRVLAGDAAAGPVPFGDRCFIVTDDRSVAALDVDGRFLWSRGISGRPAPFIGVSPEGLILAFSEPGTITAVSQDGYLLWRMKRSKLPSGAPVFAPDGRIYIVYADEILCLSSVGRIKWAADLPEDAAGHRSRILSQDGSGNLLVCGDAKDVIRVSPFGEIVERVAASSLSDSPLSIAGLLPNPGGYYAYSSDGRIVCFDVRDTRAPNAQPTEAIWEIRESASVSAWNAIESALVLLCEDGSLSARNSTDGALLWRGGTGGPVLEPAVVDVSRDQITVIHSGTASSWSFTGSSAYRKKTVASIREPAMTSSGFAYLSRTDSIIDGVRLENRIGTEKKHRKTQRYAILVSEENPWIGLFPAQNGAETTLFSRITADLSEYGPSTREPRYARELVRILENPASLSSNRQRAAALLGQLGSLEYRAFLLEYAYKNKDPFVMEGILAGLTECGPDFDGSVLEALRYMSGEGHSGNESLQLALCDALYSVIRYTGGSVAYNGTQMLASFAVAPYSDRISNRARFLLARLLD</sequence>
<evidence type="ECO:0000313" key="3">
    <source>
        <dbReference type="Proteomes" id="UP001198163"/>
    </source>
</evidence>
<proteinExistence type="predicted"/>
<dbReference type="SUPFAM" id="SSF50998">
    <property type="entry name" value="Quinoprotein alcohol dehydrogenase-like"/>
    <property type="match status" value="1"/>
</dbReference>
<dbReference type="InterPro" id="IPR002372">
    <property type="entry name" value="PQQ_rpt_dom"/>
</dbReference>
<dbReference type="InterPro" id="IPR011047">
    <property type="entry name" value="Quinoprotein_ADH-like_sf"/>
</dbReference>
<dbReference type="InterPro" id="IPR015943">
    <property type="entry name" value="WD40/YVTN_repeat-like_dom_sf"/>
</dbReference>
<comment type="caution">
    <text evidence="2">The sequence shown here is derived from an EMBL/GenBank/DDBJ whole genome shotgun (WGS) entry which is preliminary data.</text>
</comment>
<protein>
    <submittedName>
        <fullName evidence="2">PQQ-binding-like beta-propeller repeat protein</fullName>
    </submittedName>
</protein>
<dbReference type="Proteomes" id="UP001198163">
    <property type="component" value="Unassembled WGS sequence"/>
</dbReference>
<dbReference type="RefSeq" id="WP_230755068.1">
    <property type="nucleotide sequence ID" value="NZ_JAINWA010000003.1"/>
</dbReference>
<dbReference type="Pfam" id="PF13360">
    <property type="entry name" value="PQQ_2"/>
    <property type="match status" value="1"/>
</dbReference>
<dbReference type="EMBL" id="JAINWA010000003">
    <property type="protein sequence ID" value="MCD1654636.1"/>
    <property type="molecule type" value="Genomic_DNA"/>
</dbReference>
<dbReference type="Gene3D" id="2.130.10.10">
    <property type="entry name" value="YVTN repeat-like/Quinoprotein amine dehydrogenase"/>
    <property type="match status" value="1"/>
</dbReference>
<gene>
    <name evidence="2" type="ORF">K7J14_07950</name>
</gene>
<evidence type="ECO:0000259" key="1">
    <source>
        <dbReference type="Pfam" id="PF13360"/>
    </source>
</evidence>
<feature type="domain" description="Pyrrolo-quinoline quinone repeat" evidence="1">
    <location>
        <begin position="103"/>
        <end position="353"/>
    </location>
</feature>
<reference evidence="2" key="1">
    <citation type="submission" date="2021-08" db="EMBL/GenBank/DDBJ databases">
        <title>Comparative analyses of Brucepasteria parasyntrophica and Teretinema zuelzerae.</title>
        <authorList>
            <person name="Song Y."/>
            <person name="Brune A."/>
        </authorList>
    </citation>
    <scope>NUCLEOTIDE SEQUENCE</scope>
    <source>
        <strain evidence="2">DSM 1903</strain>
    </source>
</reference>
<dbReference type="AlphaFoldDB" id="A0AAE3EIZ1"/>
<name>A0AAE3EIZ1_9SPIR</name>
<organism evidence="2 3">
    <name type="scientific">Teretinema zuelzerae</name>
    <dbReference type="NCBI Taxonomy" id="156"/>
    <lineage>
        <taxon>Bacteria</taxon>
        <taxon>Pseudomonadati</taxon>
        <taxon>Spirochaetota</taxon>
        <taxon>Spirochaetia</taxon>
        <taxon>Spirochaetales</taxon>
        <taxon>Treponemataceae</taxon>
        <taxon>Teretinema</taxon>
    </lineage>
</organism>
<keyword evidence="3" id="KW-1185">Reference proteome</keyword>
<accession>A0AAE3EIZ1</accession>